<name>A0A385D870_9ACTN</name>
<organism evidence="1 2">
    <name type="scientific">Streptomyces koyangensis</name>
    <dbReference type="NCBI Taxonomy" id="188770"/>
    <lineage>
        <taxon>Bacteria</taxon>
        <taxon>Bacillati</taxon>
        <taxon>Actinomycetota</taxon>
        <taxon>Actinomycetes</taxon>
        <taxon>Kitasatosporales</taxon>
        <taxon>Streptomycetaceae</taxon>
        <taxon>Streptomyces</taxon>
        <taxon>Streptomyces aurantiacus group</taxon>
    </lineage>
</organism>
<sequence length="103" mass="10763">MSLLSAACLHTHLFRGARVLVDGLADPSGYAEAPRPLELALRFSDDAPADAEVLVSPESGETVLAVGAYTTEAGTRLSSRTWLVSGVEARDAGVELRIGVRVG</sequence>
<reference evidence="1 2" key="1">
    <citation type="submission" date="2018-08" db="EMBL/GenBank/DDBJ databases">
        <authorList>
            <person name="Ferrada E.E."/>
            <person name="Latorre B.A."/>
        </authorList>
    </citation>
    <scope>NUCLEOTIDE SEQUENCE [LARGE SCALE GENOMIC DNA]</scope>
    <source>
        <strain evidence="1 2">VK-A60T</strain>
    </source>
</reference>
<accession>A0A385D870</accession>
<gene>
    <name evidence="1" type="ORF">D0C37_08190</name>
</gene>
<dbReference type="RefSeq" id="WP_117349039.1">
    <property type="nucleotide sequence ID" value="NZ_CP031742.1"/>
</dbReference>
<proteinExistence type="predicted"/>
<dbReference type="KEGG" id="sky:D0C37_08190"/>
<dbReference type="AlphaFoldDB" id="A0A385D870"/>
<evidence type="ECO:0000313" key="2">
    <source>
        <dbReference type="Proteomes" id="UP000259636"/>
    </source>
</evidence>
<dbReference type="GeneID" id="300114172"/>
<dbReference type="EMBL" id="CP031742">
    <property type="protein sequence ID" value="AXQ54578.1"/>
    <property type="molecule type" value="Genomic_DNA"/>
</dbReference>
<protein>
    <submittedName>
        <fullName evidence="1">Uncharacterized protein</fullName>
    </submittedName>
</protein>
<evidence type="ECO:0000313" key="1">
    <source>
        <dbReference type="EMBL" id="AXQ54578.1"/>
    </source>
</evidence>
<dbReference type="Proteomes" id="UP000259636">
    <property type="component" value="Chromosome"/>
</dbReference>